<accession>A0A640SXA8</accession>
<name>A0A640SXA8_9ACTN</name>
<keyword evidence="4" id="KW-1185">Reference proteome</keyword>
<dbReference type="GO" id="GO:0016887">
    <property type="term" value="F:ATP hydrolysis activity"/>
    <property type="evidence" value="ECO:0007669"/>
    <property type="project" value="InterPro"/>
</dbReference>
<reference evidence="3 4" key="1">
    <citation type="submission" date="2019-12" db="EMBL/GenBank/DDBJ databases">
        <title>Whole genome shotgun sequence of Streptomyces hygroscopicus subsp. glebosus NBRC 13786.</title>
        <authorList>
            <person name="Ichikawa N."/>
            <person name="Kimura A."/>
            <person name="Kitahashi Y."/>
            <person name="Komaki H."/>
            <person name="Tamura T."/>
        </authorList>
    </citation>
    <scope>NUCLEOTIDE SEQUENCE [LARGE SCALE GENOMIC DNA]</scope>
    <source>
        <strain evidence="3 4">NBRC 13786</strain>
    </source>
</reference>
<dbReference type="EMBL" id="BLIO01000001">
    <property type="protein sequence ID" value="GFE15610.1"/>
    <property type="molecule type" value="Genomic_DNA"/>
</dbReference>
<evidence type="ECO:0000313" key="4">
    <source>
        <dbReference type="Proteomes" id="UP000430079"/>
    </source>
</evidence>
<dbReference type="InterPro" id="IPR027417">
    <property type="entry name" value="P-loop_NTPase"/>
</dbReference>
<organism evidence="3 4">
    <name type="scientific">Streptomyces glebosus</name>
    <dbReference type="NCBI Taxonomy" id="249580"/>
    <lineage>
        <taxon>Bacteria</taxon>
        <taxon>Bacillati</taxon>
        <taxon>Actinomycetota</taxon>
        <taxon>Actinomycetes</taxon>
        <taxon>Kitasatosporales</taxon>
        <taxon>Streptomycetaceae</taxon>
        <taxon>Streptomyces</taxon>
    </lineage>
</organism>
<feature type="domain" description="ATPase AAA-type core" evidence="2">
    <location>
        <begin position="61"/>
        <end position="187"/>
    </location>
</feature>
<dbReference type="AlphaFoldDB" id="A0A640SXA8"/>
<feature type="compositionally biased region" description="Basic and acidic residues" evidence="1">
    <location>
        <begin position="16"/>
        <end position="25"/>
    </location>
</feature>
<dbReference type="PANTHER" id="PTHR43581:SF4">
    <property type="entry name" value="ATP_GTP PHOSPHATASE"/>
    <property type="match status" value="1"/>
</dbReference>
<dbReference type="Gene3D" id="3.40.50.300">
    <property type="entry name" value="P-loop containing nucleotide triphosphate hydrolases"/>
    <property type="match status" value="1"/>
</dbReference>
<dbReference type="PANTHER" id="PTHR43581">
    <property type="entry name" value="ATP/GTP PHOSPHATASE"/>
    <property type="match status" value="1"/>
</dbReference>
<evidence type="ECO:0000313" key="3">
    <source>
        <dbReference type="EMBL" id="GFE15610.1"/>
    </source>
</evidence>
<dbReference type="InterPro" id="IPR003959">
    <property type="entry name" value="ATPase_AAA_core"/>
</dbReference>
<protein>
    <recommendedName>
        <fullName evidence="2">ATPase AAA-type core domain-containing protein</fullName>
    </recommendedName>
</protein>
<gene>
    <name evidence="3" type="ORF">Sgleb_36570</name>
</gene>
<evidence type="ECO:0000259" key="2">
    <source>
        <dbReference type="Pfam" id="PF13304"/>
    </source>
</evidence>
<dbReference type="GO" id="GO:0005524">
    <property type="term" value="F:ATP binding"/>
    <property type="evidence" value="ECO:0007669"/>
    <property type="project" value="InterPro"/>
</dbReference>
<dbReference type="CDD" id="cd00267">
    <property type="entry name" value="ABC_ATPase"/>
    <property type="match status" value="1"/>
</dbReference>
<dbReference type="InterPro" id="IPR051396">
    <property type="entry name" value="Bact_Antivir_Def_Nuclease"/>
</dbReference>
<dbReference type="Pfam" id="PF13304">
    <property type="entry name" value="AAA_21"/>
    <property type="match status" value="1"/>
</dbReference>
<proteinExistence type="predicted"/>
<sequence>MRRGTQAIDYAIDLGSPRDEDERTPPEITASGKEIYPEVLNPHMLSSEINMFFQDFKFSKLDDKAIGPPEPQNRKDLDALRDILGIAYDEVTYTPVLTDNYAPVWPYIKARRGNDWIDSHAMSHGELCVHFIRWALKEASDGIVLLDEPEANIAPRGHAALLDELARLARVAKAQVVLTTHAPAFLSRVPLEWVRMCVRPSLTPVVVTPSRASDLRDTLGVEHPLKSILVVEDGVAEYTLRMILAAHQFPAMAETEILTAGSWNDVLTTAKALSNSRRVTSIAILDGDQQDKVSDAPLTLSLPGKEPPEKVFFKHAATQPSEMAQELECSLASMNVYLAEMLGLEHHRWLTVLSRRTGQDWKYCLRVIFKIWHSDPVHQEECEVLTKRIEDALLRPASDSESSKPSFTAPH</sequence>
<dbReference type="SUPFAM" id="SSF52540">
    <property type="entry name" value="P-loop containing nucleoside triphosphate hydrolases"/>
    <property type="match status" value="1"/>
</dbReference>
<dbReference type="Proteomes" id="UP000430079">
    <property type="component" value="Unassembled WGS sequence"/>
</dbReference>
<feature type="region of interest" description="Disordered" evidence="1">
    <location>
        <begin position="1"/>
        <end position="26"/>
    </location>
</feature>
<evidence type="ECO:0000256" key="1">
    <source>
        <dbReference type="SAM" id="MobiDB-lite"/>
    </source>
</evidence>
<comment type="caution">
    <text evidence="3">The sequence shown here is derived from an EMBL/GenBank/DDBJ whole genome shotgun (WGS) entry which is preliminary data.</text>
</comment>